<keyword evidence="1" id="KW-0808">Transferase</keyword>
<proteinExistence type="predicted"/>
<dbReference type="PROSITE" id="PS51186">
    <property type="entry name" value="GNAT"/>
    <property type="match status" value="1"/>
</dbReference>
<dbReference type="InterPro" id="IPR000182">
    <property type="entry name" value="GNAT_dom"/>
</dbReference>
<evidence type="ECO:0000313" key="6">
    <source>
        <dbReference type="Proteomes" id="UP000682811"/>
    </source>
</evidence>
<organism evidence="5 6">
    <name type="scientific">Paenibacillus azoreducens</name>
    <dbReference type="NCBI Taxonomy" id="116718"/>
    <lineage>
        <taxon>Bacteria</taxon>
        <taxon>Bacillati</taxon>
        <taxon>Bacillota</taxon>
        <taxon>Bacilli</taxon>
        <taxon>Bacillales</taxon>
        <taxon>Paenibacillaceae</taxon>
        <taxon>Paenibacillus</taxon>
    </lineage>
</organism>
<dbReference type="SUPFAM" id="SSF55729">
    <property type="entry name" value="Acyl-CoA N-acyltransferases (Nat)"/>
    <property type="match status" value="1"/>
</dbReference>
<dbReference type="GO" id="GO:0016747">
    <property type="term" value="F:acyltransferase activity, transferring groups other than amino-acyl groups"/>
    <property type="evidence" value="ECO:0007669"/>
    <property type="project" value="InterPro"/>
</dbReference>
<dbReference type="AlphaFoldDB" id="A0A920CVH7"/>
<reference evidence="5 6" key="1">
    <citation type="submission" date="2021-03" db="EMBL/GenBank/DDBJ databases">
        <title>Antimicrobial resistance genes in bacteria isolated from Japanese honey, and their potential for conferring macrolide and lincosamide resistance in the American foulbrood pathogen Paenibacillus larvae.</title>
        <authorList>
            <person name="Okamoto M."/>
            <person name="Kumagai M."/>
            <person name="Kanamori H."/>
            <person name="Takamatsu D."/>
        </authorList>
    </citation>
    <scope>NUCLEOTIDE SEQUENCE [LARGE SCALE GENOMIC DNA]</scope>
    <source>
        <strain evidence="5 6">J34TS1</strain>
    </source>
</reference>
<evidence type="ECO:0000259" key="4">
    <source>
        <dbReference type="PROSITE" id="PS51186"/>
    </source>
</evidence>
<evidence type="ECO:0000256" key="2">
    <source>
        <dbReference type="ARBA" id="ARBA00023315"/>
    </source>
</evidence>
<dbReference type="Proteomes" id="UP000682811">
    <property type="component" value="Unassembled WGS sequence"/>
</dbReference>
<protein>
    <recommendedName>
        <fullName evidence="4">N-acetyltransferase domain-containing protein</fullName>
    </recommendedName>
</protein>
<dbReference type="PANTHER" id="PTHR43877">
    <property type="entry name" value="AMINOALKYLPHOSPHONATE N-ACETYLTRANSFERASE-RELATED-RELATED"/>
    <property type="match status" value="1"/>
</dbReference>
<keyword evidence="2" id="KW-0012">Acyltransferase</keyword>
<evidence type="ECO:0000256" key="3">
    <source>
        <dbReference type="SAM" id="MobiDB-lite"/>
    </source>
</evidence>
<feature type="domain" description="N-acetyltransferase" evidence="4">
    <location>
        <begin position="4"/>
        <end position="149"/>
    </location>
</feature>
<name>A0A920CVH7_9BACL</name>
<evidence type="ECO:0000313" key="5">
    <source>
        <dbReference type="EMBL" id="GIO50517.1"/>
    </source>
</evidence>
<feature type="region of interest" description="Disordered" evidence="3">
    <location>
        <begin position="931"/>
        <end position="951"/>
    </location>
</feature>
<accession>A0A920CVH7</accession>
<dbReference type="Pfam" id="PF00583">
    <property type="entry name" value="Acetyltransf_1"/>
    <property type="match status" value="1"/>
</dbReference>
<keyword evidence="6" id="KW-1185">Reference proteome</keyword>
<dbReference type="EMBL" id="BORT01000033">
    <property type="protein sequence ID" value="GIO50517.1"/>
    <property type="molecule type" value="Genomic_DNA"/>
</dbReference>
<dbReference type="RefSeq" id="WP_212980716.1">
    <property type="nucleotide sequence ID" value="NZ_AP025343.1"/>
</dbReference>
<dbReference type="Gene3D" id="3.40.630.30">
    <property type="match status" value="1"/>
</dbReference>
<comment type="caution">
    <text evidence="5">The sequence shown here is derived from an EMBL/GenBank/DDBJ whole genome shotgun (WGS) entry which is preliminary data.</text>
</comment>
<dbReference type="InterPro" id="IPR016181">
    <property type="entry name" value="Acyl_CoA_acyltransferase"/>
</dbReference>
<evidence type="ECO:0000256" key="1">
    <source>
        <dbReference type="ARBA" id="ARBA00022679"/>
    </source>
</evidence>
<dbReference type="InterPro" id="IPR050832">
    <property type="entry name" value="Bact_Acetyltransf"/>
</dbReference>
<sequence length="1074" mass="121194">MTFVEIVPYHPDYAESVADMWNRSNDEWGGGSSVRSAEQVRQSEENSDAIAVFLATCNHEVVGYCSLGEYREDTGALYIQLLNVRPDFHGHKIGKRLVLRAVEETIRLGWPRVDLYTWEANLKAVPLYKRCGFFWEDREDAVHFMNFIPQVAACEALNPYFREFDWYADLMRTIEIKPDGHKENGFETYTYAWANNDGKSLRVDIERRSRGICLIETEDYLLSATAEQSEPVFGNHYRIEYRIVNKSGAPLKIELQGESDCNINFDWQDELQVEDERQISASFFVGAIEEPQSEWRTCPAVQTRVRINGSEAMLKVGIVPKFPASVKMSVPVVRHATGGNYTLYIDMQNHFAQPATFSFTLPGTAWLALKQQTFETRLQPKERVSLAVPYRLLDYGFYHARPQIRAVPDNGPEVLFTSTVGGAFGGPGAMVAGETDSGWMAWNGGYTLHCDKDHNSMSFRTVSRKDEEIMLLPPSIGKPYSSEFTRKKPLRVEICEERGAIGYRQTYRSDAFPQLLLHLCTLLYADGTVKLWHELENSSEAPVAREIWISQRIRSDLYRLVLPYDGGIVEMTDSHGNDHEYWDGSKFSEPWLFARNAHTAYGICWSASHRMRFGEWFVELESVVGSLEPGETKASETIFMSIGGFDDWNEFRAFALKLEELKTPTPSFRHMELTTNEGNPFVLPHVKEVTVELHDVKQNVWEGELSVSYAGETRPAAQRVLSADEETAEASFALPYPSSSCSVIQLDARLGPQQETYYSALFPVSSVPVRCTTNTEAEYPVYESDNGMIRISAAPDYYPSLLTLSMQGQEWLASGFPEYGVRSWWNPWIGGSTDQFDDMSPASVRKEEHSASFVHVADDKGNIWSGIRIRQSIQRHDIYKGTIVDSYYLLLPGSPVLAFMTDIHQNTGAYLEKSAFNELFLRFGELGSSGENGHSAAPGRSGDSGPFAESREAGGGWLRTFAPDGKMLLYTIGKDELNVRETKDYAFGFDGRAGVMQIVTDETVNRPSLYTNKDICCLSFSRNIRLPHGNKFRSAPVFYVFPEALIPAGGLEALRRISFPLVNESNDMEGAQNE</sequence>
<gene>
    <name evidence="5" type="ORF">J34TS1_52820</name>
</gene>
<dbReference type="CDD" id="cd04301">
    <property type="entry name" value="NAT_SF"/>
    <property type="match status" value="1"/>
</dbReference>